<keyword evidence="2 3" id="KW-0732">Signal</keyword>
<dbReference type="Proteomes" id="UP001615550">
    <property type="component" value="Unassembled WGS sequence"/>
</dbReference>
<reference evidence="4 5" key="1">
    <citation type="submission" date="2024-08" db="EMBL/GenBank/DDBJ databases">
        <title>Draft Genome Sequence of Legionella lytica strain DSB2004, Isolated From a Fire Sprinkler System.</title>
        <authorList>
            <person name="Everhart A.D."/>
            <person name="Kidane D.T."/>
            <person name="Farone A.L."/>
            <person name="Farone M.B."/>
        </authorList>
    </citation>
    <scope>NUCLEOTIDE SEQUENCE [LARGE SCALE GENOMIC DNA]</scope>
    <source>
        <strain evidence="4 5">DSB2004</strain>
    </source>
</reference>
<dbReference type="NCBIfam" id="TIGR02781">
    <property type="entry name" value="VirB9"/>
    <property type="match status" value="1"/>
</dbReference>
<evidence type="ECO:0000256" key="3">
    <source>
        <dbReference type="SAM" id="SignalP"/>
    </source>
</evidence>
<evidence type="ECO:0000313" key="4">
    <source>
        <dbReference type="EMBL" id="MFJ1267867.1"/>
    </source>
</evidence>
<comment type="similarity">
    <text evidence="1">Belongs to the TrbG/VirB9 family.</text>
</comment>
<comment type="caution">
    <text evidence="4">The sequence shown here is derived from an EMBL/GenBank/DDBJ whole genome shotgun (WGS) entry which is preliminary data.</text>
</comment>
<dbReference type="Gene3D" id="2.60.40.2500">
    <property type="match status" value="1"/>
</dbReference>
<sequence length="252" mass="28209">MNKLLISLACLLPLTGPYAQNNPKAMPQDVRIKQVVYRDNDVVPVHGVPFTTTQIQFAEKEEVLDIEGGDTTAWMVTHHPELGNIVFIKPTSFDSNTNMTVITNKHAYYFHLKSGKQVEPTGEQQTYALKFVYPEAKPRPTINTNKAAPPPSQPKVVNAAYRFSGSPQLLPKHVFDDGQFTYFELTANGSVPAIFAVDNANGKESTVNTRREGKYIVVHRLAPQFTLRQGRLTTSVFNTQEINRIAANRRPQ</sequence>
<dbReference type="CDD" id="cd06911">
    <property type="entry name" value="VirB9_CagX_TrbG"/>
    <property type="match status" value="1"/>
</dbReference>
<accession>A0ABW8D5A1</accession>
<evidence type="ECO:0000313" key="5">
    <source>
        <dbReference type="Proteomes" id="UP001615550"/>
    </source>
</evidence>
<feature type="signal peptide" evidence="3">
    <location>
        <begin position="1"/>
        <end position="19"/>
    </location>
</feature>
<dbReference type="InterPro" id="IPR038161">
    <property type="entry name" value="VirB9/CagX/TrbG_C_sf"/>
</dbReference>
<dbReference type="EMBL" id="JBGORX010000001">
    <property type="protein sequence ID" value="MFJ1267867.1"/>
    <property type="molecule type" value="Genomic_DNA"/>
</dbReference>
<dbReference type="InterPro" id="IPR010258">
    <property type="entry name" value="Conjugal_tfr_TrbG/VirB9/CagX"/>
</dbReference>
<name>A0ABW8D5A1_9GAMM</name>
<proteinExistence type="inferred from homology"/>
<dbReference type="Pfam" id="PF03524">
    <property type="entry name" value="CagX"/>
    <property type="match status" value="1"/>
</dbReference>
<feature type="chain" id="PRO_5045262898" evidence="3">
    <location>
        <begin position="20"/>
        <end position="252"/>
    </location>
</feature>
<gene>
    <name evidence="4" type="primary">virB9</name>
    <name evidence="4" type="ORF">ACD661_04745</name>
</gene>
<dbReference type="InterPro" id="IPR014148">
    <property type="entry name" value="VirB9"/>
</dbReference>
<keyword evidence="5" id="KW-1185">Reference proteome</keyword>
<organism evidence="4 5">
    <name type="scientific">Legionella lytica</name>
    <dbReference type="NCBI Taxonomy" id="96232"/>
    <lineage>
        <taxon>Bacteria</taxon>
        <taxon>Pseudomonadati</taxon>
        <taxon>Pseudomonadota</taxon>
        <taxon>Gammaproteobacteria</taxon>
        <taxon>Legionellales</taxon>
        <taxon>Legionellaceae</taxon>
        <taxon>Legionella</taxon>
    </lineage>
</organism>
<protein>
    <submittedName>
        <fullName evidence="4">P-type conjugative transfer protein VirB9</fullName>
    </submittedName>
</protein>
<dbReference type="RefSeq" id="WP_400186702.1">
    <property type="nucleotide sequence ID" value="NZ_JBGORX010000001.1"/>
</dbReference>
<evidence type="ECO:0000256" key="1">
    <source>
        <dbReference type="ARBA" id="ARBA00006135"/>
    </source>
</evidence>
<dbReference type="InterPro" id="IPR033645">
    <property type="entry name" value="VirB9/CagX/TrbG_C"/>
</dbReference>
<evidence type="ECO:0000256" key="2">
    <source>
        <dbReference type="ARBA" id="ARBA00022729"/>
    </source>
</evidence>